<evidence type="ECO:0000256" key="1">
    <source>
        <dbReference type="ARBA" id="ARBA00009477"/>
    </source>
</evidence>
<evidence type="ECO:0000313" key="6">
    <source>
        <dbReference type="Proteomes" id="UP000195772"/>
    </source>
</evidence>
<dbReference type="Gene3D" id="2.40.50.100">
    <property type="match status" value="1"/>
</dbReference>
<dbReference type="PANTHER" id="PTHR30469:SF33">
    <property type="entry name" value="SLR1207 PROTEIN"/>
    <property type="match status" value="1"/>
</dbReference>
<dbReference type="NCBIfam" id="TIGR01730">
    <property type="entry name" value="RND_mfp"/>
    <property type="match status" value="1"/>
</dbReference>
<dbReference type="eggNOG" id="COG0845">
    <property type="taxonomic scope" value="Bacteria"/>
</dbReference>
<organism evidence="5 6">
    <name type="scientific">Alistipes onderdonkii</name>
    <dbReference type="NCBI Taxonomy" id="328813"/>
    <lineage>
        <taxon>Bacteria</taxon>
        <taxon>Pseudomonadati</taxon>
        <taxon>Bacteroidota</taxon>
        <taxon>Bacteroidia</taxon>
        <taxon>Bacteroidales</taxon>
        <taxon>Rikenellaceae</taxon>
        <taxon>Alistipes</taxon>
    </lineage>
</organism>
<dbReference type="RefSeq" id="WP_018694757.1">
    <property type="nucleotide sequence ID" value="NZ_AP025562.1"/>
</dbReference>
<feature type="domain" description="CzcB-like barrel-sandwich hybrid" evidence="3">
    <location>
        <begin position="62"/>
        <end position="200"/>
    </location>
</feature>
<dbReference type="Gene3D" id="1.10.287.470">
    <property type="entry name" value="Helix hairpin bin"/>
    <property type="match status" value="1"/>
</dbReference>
<gene>
    <name evidence="5" type="ORF">B5G41_02950</name>
    <name evidence="4" type="ORF">NE651_00205</name>
</gene>
<evidence type="ECO:0000313" key="5">
    <source>
        <dbReference type="EMBL" id="OUN04284.1"/>
    </source>
</evidence>
<dbReference type="Pfam" id="PF25973">
    <property type="entry name" value="BSH_CzcB"/>
    <property type="match status" value="1"/>
</dbReference>
<dbReference type="GO" id="GO:1990281">
    <property type="term" value="C:efflux pump complex"/>
    <property type="evidence" value="ECO:0007669"/>
    <property type="project" value="TreeGrafter"/>
</dbReference>
<dbReference type="OrthoDB" id="9809068at2"/>
<sequence length="369" mass="40566">MKKFLKIFLGVLFAALLLGTFVFLWQKTRPVKVVYTIVQPKLDTLKQFVVATGKVEPRDEVLIKPQISGIVSDVYKEAGQMVRKGEVIATVKVVPEMGQLSSAESRVSVAEISLAQTRREFGRTETLHDKGVVSDEEFEQGRTDLQKAEEELLNAKENLEIVKNGITSRYKELSNTQIRSTIDGMILDVPIKVGNSVIQANTFNDGTTIASVADMSNMLFRGNVDETDVGKLHEGMPVKLTIGALQNVELDATLEYVSPKATEDNGVIMFEVKAAVKIPADVFVRAGYSANASIVIESREGVLTLPESTVEFEGEKTYVYLLTSAEDAAEQTFDKREVKIGLSDGINIELTEGVTADDKVRGAKEDKKK</sequence>
<dbReference type="Proteomes" id="UP001205035">
    <property type="component" value="Unassembled WGS sequence"/>
</dbReference>
<evidence type="ECO:0000313" key="4">
    <source>
        <dbReference type="EMBL" id="MCQ5081315.1"/>
    </source>
</evidence>
<reference evidence="4" key="3">
    <citation type="submission" date="2022-06" db="EMBL/GenBank/DDBJ databases">
        <title>Isolation of gut microbiota from human fecal samples.</title>
        <authorList>
            <person name="Pamer E.G."/>
            <person name="Barat B."/>
            <person name="Waligurski E."/>
            <person name="Medina S."/>
            <person name="Paddock L."/>
            <person name="Mostad J."/>
        </authorList>
    </citation>
    <scope>NUCLEOTIDE SEQUENCE</scope>
    <source>
        <strain evidence="4">DFI.6.22</strain>
    </source>
</reference>
<dbReference type="Gene3D" id="2.40.30.170">
    <property type="match status" value="1"/>
</dbReference>
<feature type="coiled-coil region" evidence="2">
    <location>
        <begin position="138"/>
        <end position="165"/>
    </location>
</feature>
<name>A0A1Y3QX95_9BACT</name>
<dbReference type="AlphaFoldDB" id="A0A1Y3QX95"/>
<comment type="similarity">
    <text evidence="1">Belongs to the membrane fusion protein (MFP) (TC 8.A.1) family.</text>
</comment>
<proteinExistence type="inferred from homology"/>
<reference evidence="6" key="1">
    <citation type="submission" date="2017-04" db="EMBL/GenBank/DDBJ databases">
        <title>Function of individual gut microbiota members based on whole genome sequencing of pure cultures obtained from chicken caecum.</title>
        <authorList>
            <person name="Medvecky M."/>
            <person name="Cejkova D."/>
            <person name="Polansky O."/>
            <person name="Karasova D."/>
            <person name="Kubasova T."/>
            <person name="Cizek A."/>
            <person name="Rychlik I."/>
        </authorList>
    </citation>
    <scope>NUCLEOTIDE SEQUENCE [LARGE SCALE GENOMIC DNA]</scope>
    <source>
        <strain evidence="6">An90</strain>
    </source>
</reference>
<evidence type="ECO:0000259" key="3">
    <source>
        <dbReference type="Pfam" id="PF25973"/>
    </source>
</evidence>
<dbReference type="PANTHER" id="PTHR30469">
    <property type="entry name" value="MULTIDRUG RESISTANCE PROTEIN MDTA"/>
    <property type="match status" value="1"/>
</dbReference>
<reference evidence="5" key="2">
    <citation type="journal article" date="2018" name="BMC Genomics">
        <title>Whole genome sequencing and function prediction of 133 gut anaerobes isolated from chicken caecum in pure cultures.</title>
        <authorList>
            <person name="Medvecky M."/>
            <person name="Cejkova D."/>
            <person name="Polansky O."/>
            <person name="Karasova D."/>
            <person name="Kubasova T."/>
            <person name="Cizek A."/>
            <person name="Rychlik I."/>
        </authorList>
    </citation>
    <scope>NUCLEOTIDE SEQUENCE</scope>
    <source>
        <strain evidence="5">An90</strain>
    </source>
</reference>
<dbReference type="EMBL" id="NFHB01000002">
    <property type="protein sequence ID" value="OUN04284.1"/>
    <property type="molecule type" value="Genomic_DNA"/>
</dbReference>
<dbReference type="Gene3D" id="6.20.50.140">
    <property type="match status" value="1"/>
</dbReference>
<dbReference type="SUPFAM" id="SSF111369">
    <property type="entry name" value="HlyD-like secretion proteins"/>
    <property type="match status" value="1"/>
</dbReference>
<dbReference type="InterPro" id="IPR058647">
    <property type="entry name" value="BSH_CzcB-like"/>
</dbReference>
<dbReference type="EMBL" id="JANGBQ010000001">
    <property type="protein sequence ID" value="MCQ5081315.1"/>
    <property type="molecule type" value="Genomic_DNA"/>
</dbReference>
<evidence type="ECO:0000256" key="2">
    <source>
        <dbReference type="SAM" id="Coils"/>
    </source>
</evidence>
<protein>
    <submittedName>
        <fullName evidence="4">Efflux RND transporter periplasmic adaptor subunit</fullName>
    </submittedName>
    <submittedName>
        <fullName evidence="5">Efflux transporter periplasmic adaptor subunit</fullName>
    </submittedName>
</protein>
<comment type="caution">
    <text evidence="5">The sequence shown here is derived from an EMBL/GenBank/DDBJ whole genome shotgun (WGS) entry which is preliminary data.</text>
</comment>
<accession>A0A1Y3QX95</accession>
<dbReference type="GO" id="GO:0015562">
    <property type="term" value="F:efflux transmembrane transporter activity"/>
    <property type="evidence" value="ECO:0007669"/>
    <property type="project" value="TreeGrafter"/>
</dbReference>
<keyword evidence="2" id="KW-0175">Coiled coil</keyword>
<dbReference type="Proteomes" id="UP000195772">
    <property type="component" value="Unassembled WGS sequence"/>
</dbReference>
<dbReference type="InterPro" id="IPR006143">
    <property type="entry name" value="RND_pump_MFP"/>
</dbReference>